<feature type="compositionally biased region" description="Low complexity" evidence="1">
    <location>
        <begin position="197"/>
        <end position="251"/>
    </location>
</feature>
<evidence type="ECO:0000256" key="1">
    <source>
        <dbReference type="SAM" id="MobiDB-lite"/>
    </source>
</evidence>
<protein>
    <submittedName>
        <fullName evidence="2">Uncharacterized protein</fullName>
    </submittedName>
</protein>
<reference evidence="2 3" key="1">
    <citation type="submission" date="2020-04" db="EMBL/GenBank/DDBJ databases">
        <title>Perkinsus olseni comparative genomics.</title>
        <authorList>
            <person name="Bogema D.R."/>
        </authorList>
    </citation>
    <scope>NUCLEOTIDE SEQUENCE [LARGE SCALE GENOMIC DNA]</scope>
    <source>
        <strain evidence="2">00978-12</strain>
    </source>
</reference>
<feature type="compositionally biased region" description="Acidic residues" evidence="1">
    <location>
        <begin position="256"/>
        <end position="265"/>
    </location>
</feature>
<feature type="compositionally biased region" description="Basic and acidic residues" evidence="1">
    <location>
        <begin position="325"/>
        <end position="335"/>
    </location>
</feature>
<organism evidence="2 3">
    <name type="scientific">Perkinsus olseni</name>
    <name type="common">Perkinsus atlanticus</name>
    <dbReference type="NCBI Taxonomy" id="32597"/>
    <lineage>
        <taxon>Eukaryota</taxon>
        <taxon>Sar</taxon>
        <taxon>Alveolata</taxon>
        <taxon>Perkinsozoa</taxon>
        <taxon>Perkinsea</taxon>
        <taxon>Perkinsida</taxon>
        <taxon>Perkinsidae</taxon>
        <taxon>Perkinsus</taxon>
    </lineage>
</organism>
<feature type="compositionally biased region" description="Pro residues" evidence="1">
    <location>
        <begin position="46"/>
        <end position="130"/>
    </location>
</feature>
<dbReference type="AlphaFoldDB" id="A0A7J6N017"/>
<sequence length="416" mass="45555">MAPRRRPQRPRCPSCFCFVVVNQPCRSRACEARRAREAADQAAAEAPPPPAPAAVDPPPPPVTPPPYPPPDYIPPPPPAPPPQHDAPPPPPPPPVAPPPTPPPIYGPLPPVPPPAAPRPDPVAQPPPQPVAPSAYRDDIDAAPALESLDRVLVPSQERQEKALAGATYVPLPESIDLLHSMKHKISVQIMDDQEEGQQQQALQQAPQQAPQLQGSQQQAPQQHAPQQQAPQQQPPQQQAPQPQAPHGQPQAHVPEDEQGDDAVEEAPDHPRRRNITWPSAYARAQRLDERPGTQIILEDSSWELVAFIRADGNAGSPWEDPQDQNADRRQREARRSNIYRRPQKRVYATPTYPGSRSYTFGHPEVTSLRARCSTCSSLADKDNVIQPQLPDDNDANDDPLARLIEDQRAEEGSEGS</sequence>
<accession>A0A7J6N017</accession>
<gene>
    <name evidence="2" type="ORF">FOZ60_000283</name>
</gene>
<dbReference type="Proteomes" id="UP000541610">
    <property type="component" value="Unassembled WGS sequence"/>
</dbReference>
<evidence type="ECO:0000313" key="2">
    <source>
        <dbReference type="EMBL" id="KAF4677229.1"/>
    </source>
</evidence>
<name>A0A7J6N017_PEROL</name>
<dbReference type="EMBL" id="JABANP010001001">
    <property type="protein sequence ID" value="KAF4677229.1"/>
    <property type="molecule type" value="Genomic_DNA"/>
</dbReference>
<proteinExistence type="predicted"/>
<feature type="compositionally biased region" description="Basic and acidic residues" evidence="1">
    <location>
        <begin position="28"/>
        <end position="39"/>
    </location>
</feature>
<feature type="region of interest" description="Disordered" evidence="1">
    <location>
        <begin position="186"/>
        <end position="280"/>
    </location>
</feature>
<feature type="region of interest" description="Disordered" evidence="1">
    <location>
        <begin position="312"/>
        <end position="363"/>
    </location>
</feature>
<feature type="non-terminal residue" evidence="2">
    <location>
        <position position="1"/>
    </location>
</feature>
<feature type="region of interest" description="Disordered" evidence="1">
    <location>
        <begin position="28"/>
        <end position="142"/>
    </location>
</feature>
<dbReference type="SUPFAM" id="SSF81995">
    <property type="entry name" value="beta-sandwich domain of Sec23/24"/>
    <property type="match status" value="1"/>
</dbReference>
<comment type="caution">
    <text evidence="2">The sequence shown here is derived from an EMBL/GenBank/DDBJ whole genome shotgun (WGS) entry which is preliminary data.</text>
</comment>
<evidence type="ECO:0000313" key="3">
    <source>
        <dbReference type="Proteomes" id="UP000541610"/>
    </source>
</evidence>